<sequence>MRWEHLRNLELDRYVAQNGKIPISIDQGQDNSGAKSFLQGKHELAEQRGHPINRVELFMETYARSGQFVLPAVADAHNQMLKHQSQPTPKGSQPLSKDEICETILDRRPSYSNGLG</sequence>
<gene>
    <name evidence="3" type="ORF">E5676_scaffold120G00460</name>
    <name evidence="2" type="ORF">E6C27_scaffold62G001040</name>
</gene>
<dbReference type="EMBL" id="SSTE01000977">
    <property type="protein sequence ID" value="KAA0066009.1"/>
    <property type="molecule type" value="Genomic_DNA"/>
</dbReference>
<proteinExistence type="predicted"/>
<dbReference type="EMBL" id="SSTD01001877">
    <property type="protein sequence ID" value="TYK28957.1"/>
    <property type="molecule type" value="Genomic_DNA"/>
</dbReference>
<evidence type="ECO:0000313" key="5">
    <source>
        <dbReference type="Proteomes" id="UP000321947"/>
    </source>
</evidence>
<name>A0A5D3DYI9_CUCMM</name>
<dbReference type="Proteomes" id="UP000321947">
    <property type="component" value="Unassembled WGS sequence"/>
</dbReference>
<dbReference type="Proteomes" id="UP000321393">
    <property type="component" value="Unassembled WGS sequence"/>
</dbReference>
<evidence type="ECO:0000313" key="2">
    <source>
        <dbReference type="EMBL" id="KAA0066009.1"/>
    </source>
</evidence>
<protein>
    <submittedName>
        <fullName evidence="3">CACTA en-spm transposon protein</fullName>
    </submittedName>
</protein>
<feature type="compositionally biased region" description="Basic and acidic residues" evidence="1">
    <location>
        <begin position="96"/>
        <end position="109"/>
    </location>
</feature>
<reference evidence="4 5" key="1">
    <citation type="submission" date="2019-08" db="EMBL/GenBank/DDBJ databases">
        <title>Draft genome sequences of two oriental melons (Cucumis melo L. var makuwa).</title>
        <authorList>
            <person name="Kwon S.-Y."/>
        </authorList>
    </citation>
    <scope>NUCLEOTIDE SEQUENCE [LARGE SCALE GENOMIC DNA]</scope>
    <source>
        <strain evidence="5">cv. Chang Bougi</strain>
        <strain evidence="4">cv. SW 3</strain>
        <tissue evidence="3">Leaf</tissue>
    </source>
</reference>
<organism evidence="3 5">
    <name type="scientific">Cucumis melo var. makuwa</name>
    <name type="common">Oriental melon</name>
    <dbReference type="NCBI Taxonomy" id="1194695"/>
    <lineage>
        <taxon>Eukaryota</taxon>
        <taxon>Viridiplantae</taxon>
        <taxon>Streptophyta</taxon>
        <taxon>Embryophyta</taxon>
        <taxon>Tracheophyta</taxon>
        <taxon>Spermatophyta</taxon>
        <taxon>Magnoliopsida</taxon>
        <taxon>eudicotyledons</taxon>
        <taxon>Gunneridae</taxon>
        <taxon>Pentapetalae</taxon>
        <taxon>rosids</taxon>
        <taxon>fabids</taxon>
        <taxon>Cucurbitales</taxon>
        <taxon>Cucurbitaceae</taxon>
        <taxon>Benincaseae</taxon>
        <taxon>Cucumis</taxon>
    </lineage>
</organism>
<dbReference type="OrthoDB" id="1921870at2759"/>
<evidence type="ECO:0000313" key="4">
    <source>
        <dbReference type="Proteomes" id="UP000321393"/>
    </source>
</evidence>
<evidence type="ECO:0000313" key="3">
    <source>
        <dbReference type="EMBL" id="TYK28957.1"/>
    </source>
</evidence>
<feature type="compositionally biased region" description="Polar residues" evidence="1">
    <location>
        <begin position="81"/>
        <end position="95"/>
    </location>
</feature>
<feature type="region of interest" description="Disordered" evidence="1">
    <location>
        <begin position="80"/>
        <end position="116"/>
    </location>
</feature>
<evidence type="ECO:0000256" key="1">
    <source>
        <dbReference type="SAM" id="MobiDB-lite"/>
    </source>
</evidence>
<dbReference type="AlphaFoldDB" id="A0A5D3DYI9"/>
<comment type="caution">
    <text evidence="3">The sequence shown here is derived from an EMBL/GenBank/DDBJ whole genome shotgun (WGS) entry which is preliminary data.</text>
</comment>
<accession>A0A5D3DYI9</accession>